<name>A0A2T7UD41_9BURK</name>
<dbReference type="Pfam" id="PF03480">
    <property type="entry name" value="DctP"/>
    <property type="match status" value="1"/>
</dbReference>
<dbReference type="InterPro" id="IPR038404">
    <property type="entry name" value="TRAP_DctP_sf"/>
</dbReference>
<protein>
    <submittedName>
        <fullName evidence="3">ABC transporter substrate-binding protein</fullName>
    </submittedName>
</protein>
<dbReference type="GO" id="GO:0055085">
    <property type="term" value="P:transmembrane transport"/>
    <property type="evidence" value="ECO:0007669"/>
    <property type="project" value="InterPro"/>
</dbReference>
<dbReference type="AlphaFoldDB" id="A0A2T7UD41"/>
<keyword evidence="1 2" id="KW-0732">Signal</keyword>
<sequence length="338" mass="36342">MKKILFSLSFTALASLAGTAQAQTVLTVSSWLPPTHTASMAQKEWCDLLEANTKGRIKCNILPRGVTPAPGTYDAVKNGLADVSYTVHGYTPGRFIAPQMAELPFLGNSSETISVALSRVSDKHPEFAAEHPGVKVISLFTHGPGIVFNTKRPITKVDDLSGLKFRVGGGMVNDMSKALGMNVTLKPAPDSYELLSSGVMDGTLFPAESTESFKIDKIIKHATTFPGGLYNTSFVFMMNQAKYDKLSAEDKKAVDAISGETAARIFGRGWDKVDRRAFALMQVNGVAVTKADAKFVADVKAKTAPLEQAWVKAAEGKGLKNPAKVLADFRAEIAKLEK</sequence>
<dbReference type="OrthoDB" id="8912194at2"/>
<evidence type="ECO:0000256" key="2">
    <source>
        <dbReference type="SAM" id="SignalP"/>
    </source>
</evidence>
<dbReference type="Gene3D" id="3.40.190.170">
    <property type="entry name" value="Bacterial extracellular solute-binding protein, family 7"/>
    <property type="match status" value="1"/>
</dbReference>
<dbReference type="STRING" id="1293045.H663_13340"/>
<dbReference type="PANTHER" id="PTHR33376:SF15">
    <property type="entry name" value="BLL6794 PROTEIN"/>
    <property type="match status" value="1"/>
</dbReference>
<dbReference type="CDD" id="cd13665">
    <property type="entry name" value="PBP2_TRAP_Dctp3_4"/>
    <property type="match status" value="1"/>
</dbReference>
<gene>
    <name evidence="3" type="ORF">H663_010935</name>
</gene>
<evidence type="ECO:0000313" key="4">
    <source>
        <dbReference type="Proteomes" id="UP000037507"/>
    </source>
</evidence>
<dbReference type="PANTHER" id="PTHR33376">
    <property type="match status" value="1"/>
</dbReference>
<dbReference type="RefSeq" id="WP_053173912.1">
    <property type="nucleotide sequence ID" value="NZ_LFYT02000012.1"/>
</dbReference>
<evidence type="ECO:0000313" key="3">
    <source>
        <dbReference type="EMBL" id="PVE42609.1"/>
    </source>
</evidence>
<feature type="chain" id="PRO_5015750949" evidence="2">
    <location>
        <begin position="23"/>
        <end position="338"/>
    </location>
</feature>
<proteinExistence type="predicted"/>
<dbReference type="NCBIfam" id="NF037995">
    <property type="entry name" value="TRAP_S1"/>
    <property type="match status" value="1"/>
</dbReference>
<accession>A0A2T7UD41</accession>
<dbReference type="EMBL" id="LFYT02000012">
    <property type="protein sequence ID" value="PVE42609.1"/>
    <property type="molecule type" value="Genomic_DNA"/>
</dbReference>
<feature type="signal peptide" evidence="2">
    <location>
        <begin position="1"/>
        <end position="22"/>
    </location>
</feature>
<comment type="caution">
    <text evidence="3">The sequence shown here is derived from an EMBL/GenBank/DDBJ whole genome shotgun (WGS) entry which is preliminary data.</text>
</comment>
<organism evidence="3 4">
    <name type="scientific">Limnohabitans planktonicus II-D5</name>
    <dbReference type="NCBI Taxonomy" id="1293045"/>
    <lineage>
        <taxon>Bacteria</taxon>
        <taxon>Pseudomonadati</taxon>
        <taxon>Pseudomonadota</taxon>
        <taxon>Betaproteobacteria</taxon>
        <taxon>Burkholderiales</taxon>
        <taxon>Comamonadaceae</taxon>
        <taxon>Limnohabitans</taxon>
    </lineage>
</organism>
<dbReference type="Proteomes" id="UP000037507">
    <property type="component" value="Unassembled WGS sequence"/>
</dbReference>
<dbReference type="InterPro" id="IPR018389">
    <property type="entry name" value="DctP_fam"/>
</dbReference>
<evidence type="ECO:0000256" key="1">
    <source>
        <dbReference type="ARBA" id="ARBA00022729"/>
    </source>
</evidence>
<reference evidence="3" key="1">
    <citation type="submission" date="2017-04" db="EMBL/GenBank/DDBJ databases">
        <title>Unexpected and diverse lifestyles within the genus Limnohabitans.</title>
        <authorList>
            <person name="Kasalicky V."/>
            <person name="Mehrshad M."/>
            <person name="Andrei S.-A."/>
            <person name="Salcher M."/>
            <person name="Kratochvilova H."/>
            <person name="Simek K."/>
            <person name="Ghai R."/>
        </authorList>
    </citation>
    <scope>NUCLEOTIDE SEQUENCE [LARGE SCALE GENOMIC DNA]</scope>
    <source>
        <strain evidence="3">II-D5</strain>
    </source>
</reference>
<keyword evidence="4" id="KW-1185">Reference proteome</keyword>